<dbReference type="EMBL" id="BTSY01000002">
    <property type="protein sequence ID" value="GMT14804.1"/>
    <property type="molecule type" value="Genomic_DNA"/>
</dbReference>
<dbReference type="Proteomes" id="UP001432322">
    <property type="component" value="Unassembled WGS sequence"/>
</dbReference>
<gene>
    <name evidence="2" type="ORF">PFISCL1PPCAC_6101</name>
</gene>
<evidence type="ECO:0000313" key="3">
    <source>
        <dbReference type="Proteomes" id="UP001432322"/>
    </source>
</evidence>
<dbReference type="AlphaFoldDB" id="A0AAV5V8J2"/>
<dbReference type="Gene3D" id="3.20.90.10">
    <property type="entry name" value="Tubby Protein, Chain A"/>
    <property type="match status" value="1"/>
</dbReference>
<feature type="region of interest" description="Disordered" evidence="1">
    <location>
        <begin position="19"/>
        <end position="73"/>
    </location>
</feature>
<keyword evidence="3" id="KW-1185">Reference proteome</keyword>
<dbReference type="SUPFAM" id="SSF54518">
    <property type="entry name" value="Tubby C-terminal domain-like"/>
    <property type="match status" value="1"/>
</dbReference>
<evidence type="ECO:0000313" key="2">
    <source>
        <dbReference type="EMBL" id="GMT14804.1"/>
    </source>
</evidence>
<dbReference type="InterPro" id="IPR025659">
    <property type="entry name" value="Tubby-like_C"/>
</dbReference>
<feature type="non-terminal residue" evidence="2">
    <location>
        <position position="1"/>
    </location>
</feature>
<name>A0AAV5V8J2_9BILA</name>
<protein>
    <submittedName>
        <fullName evidence="2">Uncharacterized protein</fullName>
    </submittedName>
</protein>
<proteinExistence type="predicted"/>
<sequence length="165" mass="17964">ISSGGIRSSAFDSFSRTTTSSLSTISSPPPLIDISSSPLISTTNHRPIDSHPPYFDGPISRVADPDSTSPHHTLAVSPLHSEGEEIDGEENGCGRVAVSPRIEETNGIIVETMLPIKEPDYEGIMKHVEKFVTSPAEEGVTYKCMITRDKNGMDKGMYPTYYLHL</sequence>
<feature type="compositionally biased region" description="Low complexity" evidence="1">
    <location>
        <begin position="19"/>
        <end position="43"/>
    </location>
</feature>
<feature type="non-terminal residue" evidence="2">
    <location>
        <position position="165"/>
    </location>
</feature>
<reference evidence="2" key="1">
    <citation type="submission" date="2023-10" db="EMBL/GenBank/DDBJ databases">
        <title>Genome assembly of Pristionchus species.</title>
        <authorList>
            <person name="Yoshida K."/>
            <person name="Sommer R.J."/>
        </authorList>
    </citation>
    <scope>NUCLEOTIDE SEQUENCE</scope>
    <source>
        <strain evidence="2">RS5133</strain>
    </source>
</reference>
<evidence type="ECO:0000256" key="1">
    <source>
        <dbReference type="SAM" id="MobiDB-lite"/>
    </source>
</evidence>
<accession>A0AAV5V8J2</accession>
<comment type="caution">
    <text evidence="2">The sequence shown here is derived from an EMBL/GenBank/DDBJ whole genome shotgun (WGS) entry which is preliminary data.</text>
</comment>
<organism evidence="2 3">
    <name type="scientific">Pristionchus fissidentatus</name>
    <dbReference type="NCBI Taxonomy" id="1538716"/>
    <lineage>
        <taxon>Eukaryota</taxon>
        <taxon>Metazoa</taxon>
        <taxon>Ecdysozoa</taxon>
        <taxon>Nematoda</taxon>
        <taxon>Chromadorea</taxon>
        <taxon>Rhabditida</taxon>
        <taxon>Rhabditina</taxon>
        <taxon>Diplogasteromorpha</taxon>
        <taxon>Diplogasteroidea</taxon>
        <taxon>Neodiplogasteridae</taxon>
        <taxon>Pristionchus</taxon>
    </lineage>
</organism>